<keyword evidence="2" id="KW-1185">Reference proteome</keyword>
<proteinExistence type="predicted"/>
<gene>
    <name evidence="1" type="ORF">ACFPO9_09330</name>
</gene>
<dbReference type="RefSeq" id="WP_379769807.1">
    <property type="nucleotide sequence ID" value="NZ_JBHSMZ010000006.1"/>
</dbReference>
<comment type="caution">
    <text evidence="1">The sequence shown here is derived from an EMBL/GenBank/DDBJ whole genome shotgun (WGS) entry which is preliminary data.</text>
</comment>
<organism evidence="1 2">
    <name type="scientific">Massilia aerilata</name>
    <dbReference type="NCBI Taxonomy" id="453817"/>
    <lineage>
        <taxon>Bacteria</taxon>
        <taxon>Pseudomonadati</taxon>
        <taxon>Pseudomonadota</taxon>
        <taxon>Betaproteobacteria</taxon>
        <taxon>Burkholderiales</taxon>
        <taxon>Oxalobacteraceae</taxon>
        <taxon>Telluria group</taxon>
        <taxon>Massilia</taxon>
    </lineage>
</organism>
<evidence type="ECO:0008006" key="3">
    <source>
        <dbReference type="Google" id="ProtNLM"/>
    </source>
</evidence>
<name>A0ABW0RW30_9BURK</name>
<protein>
    <recommendedName>
        <fullName evidence="3">Hybrid sensor histidine kinase/response regulator</fullName>
    </recommendedName>
</protein>
<accession>A0ABW0RW30</accession>
<dbReference type="EMBL" id="JBHSMZ010000006">
    <property type="protein sequence ID" value="MFC5548713.1"/>
    <property type="molecule type" value="Genomic_DNA"/>
</dbReference>
<evidence type="ECO:0000313" key="1">
    <source>
        <dbReference type="EMBL" id="MFC5548713.1"/>
    </source>
</evidence>
<dbReference type="Proteomes" id="UP001596086">
    <property type="component" value="Unassembled WGS sequence"/>
</dbReference>
<evidence type="ECO:0000313" key="2">
    <source>
        <dbReference type="Proteomes" id="UP001596086"/>
    </source>
</evidence>
<sequence length="122" mass="13584">MTHRDAFLANGGDAGARTLAQDWRAHPLGPVQDWPAALRMSLGMVLGSSFPSFIAWGEELFVFYNDAYAPMLGNKEGAIGRPLPQLWSEVWDTMAPLARRVLDGEALFFENFQLTVERKGFP</sequence>
<dbReference type="Gene3D" id="3.30.450.20">
    <property type="entry name" value="PAS domain"/>
    <property type="match status" value="1"/>
</dbReference>
<reference evidence="2" key="1">
    <citation type="journal article" date="2019" name="Int. J. Syst. Evol. Microbiol.">
        <title>The Global Catalogue of Microorganisms (GCM) 10K type strain sequencing project: providing services to taxonomists for standard genome sequencing and annotation.</title>
        <authorList>
            <consortium name="The Broad Institute Genomics Platform"/>
            <consortium name="The Broad Institute Genome Sequencing Center for Infectious Disease"/>
            <person name="Wu L."/>
            <person name="Ma J."/>
        </authorList>
    </citation>
    <scope>NUCLEOTIDE SEQUENCE [LARGE SCALE GENOMIC DNA]</scope>
    <source>
        <strain evidence="2">CGMCC 4.5798</strain>
    </source>
</reference>